<organism evidence="3">
    <name type="scientific">mine drainage metagenome</name>
    <dbReference type="NCBI Taxonomy" id="410659"/>
    <lineage>
        <taxon>unclassified sequences</taxon>
        <taxon>metagenomes</taxon>
        <taxon>ecological metagenomes</taxon>
    </lineage>
</organism>
<dbReference type="InterPro" id="IPR009097">
    <property type="entry name" value="Cyclic_Pdiesterase"/>
</dbReference>
<dbReference type="GO" id="GO:0004113">
    <property type="term" value="F:2',3'-cyclic-nucleotide 3'-phosphodiesterase activity"/>
    <property type="evidence" value="ECO:0007669"/>
    <property type="project" value="InterPro"/>
</dbReference>
<dbReference type="AlphaFoldDB" id="A0A1J5SJG6"/>
<dbReference type="GO" id="GO:0016874">
    <property type="term" value="F:ligase activity"/>
    <property type="evidence" value="ECO:0007669"/>
    <property type="project" value="UniProtKB-KW"/>
</dbReference>
<dbReference type="PANTHER" id="PTHR35561">
    <property type="entry name" value="RNA 2',3'-CYCLIC PHOSPHODIESTERASE"/>
    <property type="match status" value="1"/>
</dbReference>
<accession>A0A1J5SJG6</accession>
<keyword evidence="3" id="KW-0436">Ligase</keyword>
<name>A0A1J5SJG6_9ZZZZ</name>
<dbReference type="HAMAP" id="MF_01940">
    <property type="entry name" value="RNA_CPDase"/>
    <property type="match status" value="1"/>
</dbReference>
<keyword evidence="1" id="KW-0378">Hydrolase</keyword>
<dbReference type="EC" id="6.5.1.-" evidence="3"/>
<dbReference type="GO" id="GO:0008664">
    <property type="term" value="F:RNA 2',3'-cyclic 3'-phosphodiesterase activity"/>
    <property type="evidence" value="ECO:0007669"/>
    <property type="project" value="InterPro"/>
</dbReference>
<reference evidence="3" key="1">
    <citation type="submission" date="2016-10" db="EMBL/GenBank/DDBJ databases">
        <title>Sequence of Gallionella enrichment culture.</title>
        <authorList>
            <person name="Poehlein A."/>
            <person name="Muehling M."/>
            <person name="Daniel R."/>
        </authorList>
    </citation>
    <scope>NUCLEOTIDE SEQUENCE</scope>
</reference>
<dbReference type="InterPro" id="IPR014051">
    <property type="entry name" value="Phosphoesterase_HXTX"/>
</dbReference>
<dbReference type="EMBL" id="MLJW01000034">
    <property type="protein sequence ID" value="OIR08083.1"/>
    <property type="molecule type" value="Genomic_DNA"/>
</dbReference>
<dbReference type="InterPro" id="IPR004175">
    <property type="entry name" value="RNA_CPDase"/>
</dbReference>
<gene>
    <name evidence="3" type="primary">ligT_3</name>
    <name evidence="3" type="ORF">GALL_99490</name>
</gene>
<protein>
    <submittedName>
        <fullName evidence="3">2'-5'-RNA ligase</fullName>
        <ecNumber evidence="3">6.5.1.-</ecNumber>
    </submittedName>
</protein>
<evidence type="ECO:0000313" key="3">
    <source>
        <dbReference type="EMBL" id="OIR08083.1"/>
    </source>
</evidence>
<dbReference type="Pfam" id="PF02834">
    <property type="entry name" value="LigT_PEase"/>
    <property type="match status" value="2"/>
</dbReference>
<comment type="caution">
    <text evidence="3">The sequence shown here is derived from an EMBL/GenBank/DDBJ whole genome shotgun (WGS) entry which is preliminary data.</text>
</comment>
<dbReference type="PANTHER" id="PTHR35561:SF1">
    <property type="entry name" value="RNA 2',3'-CYCLIC PHOSPHODIESTERASE"/>
    <property type="match status" value="1"/>
</dbReference>
<proteinExistence type="inferred from homology"/>
<evidence type="ECO:0000256" key="1">
    <source>
        <dbReference type="ARBA" id="ARBA00022801"/>
    </source>
</evidence>
<dbReference type="Gene3D" id="3.90.1140.10">
    <property type="entry name" value="Cyclic phosphodiesterase"/>
    <property type="match status" value="1"/>
</dbReference>
<feature type="domain" description="Phosphoesterase HXTX" evidence="2">
    <location>
        <begin position="9"/>
        <end position="86"/>
    </location>
</feature>
<evidence type="ECO:0000259" key="2">
    <source>
        <dbReference type="Pfam" id="PF02834"/>
    </source>
</evidence>
<dbReference type="SUPFAM" id="SSF55144">
    <property type="entry name" value="LigT-like"/>
    <property type="match status" value="1"/>
</dbReference>
<dbReference type="NCBIfam" id="TIGR02258">
    <property type="entry name" value="2_5_ligase"/>
    <property type="match status" value="1"/>
</dbReference>
<feature type="domain" description="Phosphoesterase HXTX" evidence="2">
    <location>
        <begin position="93"/>
        <end position="169"/>
    </location>
</feature>
<sequence length="185" mass="19894">MIRLFAGIALPPPQRSALAALCRGLPGARWSPPENLHLTLRFMGEMPEDRAEDLRQALSAIAAPPLTLSVKGCGTFADGRHAHTLWAGIVAAAPLLSLQERVETAARRAGLAADTRRYRPHITLARLSRTVAPERLAAFLAGQALLSLNFSVPAFTLFSSHLGKGDPLYRAEADYPLTPFSAPLP</sequence>